<protein>
    <recommendedName>
        <fullName evidence="3">Resolvase/invertase-type recombinase catalytic domain-containing protein</fullName>
    </recommendedName>
</protein>
<sequence length="130" mass="13910">MRTDLDTSAADAGAPASVPEYAGMNEDAEAGSLRSCGIGFKGIGTGTTTVDVARYDAVVRELRERDWQQAQEPEKRKDKSGAIYGAHELLKQRGWTIVAEYMDQGDGVITLMAYGDACMKKIHANAGPVG</sequence>
<evidence type="ECO:0000313" key="1">
    <source>
        <dbReference type="EMBL" id="MET8439178.1"/>
    </source>
</evidence>
<dbReference type="RefSeq" id="WP_356713591.1">
    <property type="nucleotide sequence ID" value="NZ_JBEXIP010000097.1"/>
</dbReference>
<proteinExistence type="predicted"/>
<dbReference type="EMBL" id="JBEXIP010000097">
    <property type="protein sequence ID" value="MET8439178.1"/>
    <property type="molecule type" value="Genomic_DNA"/>
</dbReference>
<reference evidence="1 2" key="1">
    <citation type="submission" date="2024-06" db="EMBL/GenBank/DDBJ databases">
        <title>The Natural Products Discovery Center: Release of the First 8490 Sequenced Strains for Exploring Actinobacteria Biosynthetic Diversity.</title>
        <authorList>
            <person name="Kalkreuter E."/>
            <person name="Kautsar S.A."/>
            <person name="Yang D."/>
            <person name="Bader C.D."/>
            <person name="Teijaro C.N."/>
            <person name="Fluegel L."/>
            <person name="Davis C.M."/>
            <person name="Simpson J.R."/>
            <person name="Lauterbach L."/>
            <person name="Steele A.D."/>
            <person name="Gui C."/>
            <person name="Meng S."/>
            <person name="Li G."/>
            <person name="Viehrig K."/>
            <person name="Ye F."/>
            <person name="Su P."/>
            <person name="Kiefer A.F."/>
            <person name="Nichols A."/>
            <person name="Cepeda A.J."/>
            <person name="Yan W."/>
            <person name="Fan B."/>
            <person name="Jiang Y."/>
            <person name="Adhikari A."/>
            <person name="Zheng C.-J."/>
            <person name="Schuster L."/>
            <person name="Cowan T.M."/>
            <person name="Smanski M.J."/>
            <person name="Chevrette M.G."/>
            <person name="De Carvalho L.P.S."/>
            <person name="Shen B."/>
        </authorList>
    </citation>
    <scope>NUCLEOTIDE SEQUENCE [LARGE SCALE GENOMIC DNA]</scope>
    <source>
        <strain evidence="1 2">NPDC005137</strain>
    </source>
</reference>
<name>A0ABV2UMT9_9ACTN</name>
<evidence type="ECO:0000313" key="2">
    <source>
        <dbReference type="Proteomes" id="UP001550044"/>
    </source>
</evidence>
<organism evidence="1 2">
    <name type="scientific">Streptomyces sp. 900116325</name>
    <dbReference type="NCBI Taxonomy" id="3154295"/>
    <lineage>
        <taxon>Bacteria</taxon>
        <taxon>Bacillati</taxon>
        <taxon>Actinomycetota</taxon>
        <taxon>Actinomycetes</taxon>
        <taxon>Kitasatosporales</taxon>
        <taxon>Streptomycetaceae</taxon>
        <taxon>Streptomyces</taxon>
    </lineage>
</organism>
<evidence type="ECO:0008006" key="3">
    <source>
        <dbReference type="Google" id="ProtNLM"/>
    </source>
</evidence>
<keyword evidence="2" id="KW-1185">Reference proteome</keyword>
<gene>
    <name evidence="1" type="ORF">ABZV61_42350</name>
</gene>
<comment type="caution">
    <text evidence="1">The sequence shown here is derived from an EMBL/GenBank/DDBJ whole genome shotgun (WGS) entry which is preliminary data.</text>
</comment>
<accession>A0ABV2UMT9</accession>
<dbReference type="Proteomes" id="UP001550044">
    <property type="component" value="Unassembled WGS sequence"/>
</dbReference>